<feature type="compositionally biased region" description="Basic and acidic residues" evidence="1">
    <location>
        <begin position="275"/>
        <end position="290"/>
    </location>
</feature>
<protein>
    <recommendedName>
        <fullName evidence="4">Peptidoglycan binding domain-containing protein</fullName>
    </recommendedName>
</protein>
<evidence type="ECO:0000256" key="1">
    <source>
        <dbReference type="SAM" id="MobiDB-lite"/>
    </source>
</evidence>
<gene>
    <name evidence="2" type="ORF">SAMN02982931_01962</name>
</gene>
<dbReference type="Proteomes" id="UP000199071">
    <property type="component" value="Unassembled WGS sequence"/>
</dbReference>
<feature type="region of interest" description="Disordered" evidence="1">
    <location>
        <begin position="269"/>
        <end position="310"/>
    </location>
</feature>
<proteinExistence type="predicted"/>
<keyword evidence="3" id="KW-1185">Reference proteome</keyword>
<dbReference type="EMBL" id="FMXQ01000003">
    <property type="protein sequence ID" value="SDB25251.1"/>
    <property type="molecule type" value="Genomic_DNA"/>
</dbReference>
<accession>A0A1G6BXC1</accession>
<reference evidence="2 3" key="1">
    <citation type="submission" date="2016-10" db="EMBL/GenBank/DDBJ databases">
        <authorList>
            <person name="de Groot N.N."/>
        </authorList>
    </citation>
    <scope>NUCLEOTIDE SEQUENCE [LARGE SCALE GENOMIC DNA]</scope>
    <source>
        <strain evidence="2 3">ATCC 35022</strain>
    </source>
</reference>
<evidence type="ECO:0008006" key="4">
    <source>
        <dbReference type="Google" id="ProtNLM"/>
    </source>
</evidence>
<evidence type="ECO:0000313" key="2">
    <source>
        <dbReference type="EMBL" id="SDB25251.1"/>
    </source>
</evidence>
<organism evidence="2 3">
    <name type="scientific">Bauldia litoralis</name>
    <dbReference type="NCBI Taxonomy" id="665467"/>
    <lineage>
        <taxon>Bacteria</taxon>
        <taxon>Pseudomonadati</taxon>
        <taxon>Pseudomonadota</taxon>
        <taxon>Alphaproteobacteria</taxon>
        <taxon>Hyphomicrobiales</taxon>
        <taxon>Kaistiaceae</taxon>
        <taxon>Bauldia</taxon>
    </lineage>
</organism>
<name>A0A1G6BXC1_9HYPH</name>
<sequence>MLKPYSDWVNDNIESEFARYWRIYPGDDGREPYLVYCKDDLFAEHAIRGRSVRVRSGSEALGFFTRITGKTAQLLPSSELNAAFELGIIDCIGFGGELVEVAAPASEPDAFDPTVVDTVLRTLGVQASDETFDWKPGTLEWSIYRATNGDLNEIYNLYATHRSYGVNAKVRPFVHMAGFWAVRAFEYTERGGRLQYDDLLQAAKGNCEGRADLCKAIQIELKRIGRYAGAIDGIIGRGTRQAIDAIVGTRQAGNLRDIASLDAFLAARQPAPTDARPDDVGDKTVSDAKGAEPSAAPDSLLTLPQNLDDF</sequence>
<dbReference type="AlphaFoldDB" id="A0A1G6BXC1"/>
<evidence type="ECO:0000313" key="3">
    <source>
        <dbReference type="Proteomes" id="UP000199071"/>
    </source>
</evidence>